<evidence type="ECO:0000259" key="1">
    <source>
        <dbReference type="Pfam" id="PF06985"/>
    </source>
</evidence>
<dbReference type="InterPro" id="IPR010730">
    <property type="entry name" value="HET"/>
</dbReference>
<dbReference type="Proteomes" id="UP000800094">
    <property type="component" value="Unassembled WGS sequence"/>
</dbReference>
<dbReference type="EMBL" id="ML987189">
    <property type="protein sequence ID" value="KAF2255586.1"/>
    <property type="molecule type" value="Genomic_DNA"/>
</dbReference>
<dbReference type="Pfam" id="PF06985">
    <property type="entry name" value="HET"/>
    <property type="match status" value="1"/>
</dbReference>
<feature type="non-terminal residue" evidence="2">
    <location>
        <position position="349"/>
    </location>
</feature>
<name>A0A6A6IZ14_9PLEO</name>
<dbReference type="GeneID" id="54575987"/>
<dbReference type="PANTHER" id="PTHR33112:SF11">
    <property type="entry name" value="HETEROKARYON INCOMPATIBILITY DOMAIN-CONTAINING PROTEIN"/>
    <property type="match status" value="1"/>
</dbReference>
<dbReference type="AlphaFoldDB" id="A0A6A6IZ14"/>
<feature type="domain" description="Heterokaryon incompatibility" evidence="1">
    <location>
        <begin position="47"/>
        <end position="194"/>
    </location>
</feature>
<reference evidence="2" key="1">
    <citation type="journal article" date="2020" name="Stud. Mycol.">
        <title>101 Dothideomycetes genomes: a test case for predicting lifestyles and emergence of pathogens.</title>
        <authorList>
            <person name="Haridas S."/>
            <person name="Albert R."/>
            <person name="Binder M."/>
            <person name="Bloem J."/>
            <person name="Labutti K."/>
            <person name="Salamov A."/>
            <person name="Andreopoulos B."/>
            <person name="Baker S."/>
            <person name="Barry K."/>
            <person name="Bills G."/>
            <person name="Bluhm B."/>
            <person name="Cannon C."/>
            <person name="Castanera R."/>
            <person name="Culley D."/>
            <person name="Daum C."/>
            <person name="Ezra D."/>
            <person name="Gonzalez J."/>
            <person name="Henrissat B."/>
            <person name="Kuo A."/>
            <person name="Liang C."/>
            <person name="Lipzen A."/>
            <person name="Lutzoni F."/>
            <person name="Magnuson J."/>
            <person name="Mondo S."/>
            <person name="Nolan M."/>
            <person name="Ohm R."/>
            <person name="Pangilinan J."/>
            <person name="Park H.-J."/>
            <person name="Ramirez L."/>
            <person name="Alfaro M."/>
            <person name="Sun H."/>
            <person name="Tritt A."/>
            <person name="Yoshinaga Y."/>
            <person name="Zwiers L.-H."/>
            <person name="Turgeon B."/>
            <person name="Goodwin S."/>
            <person name="Spatafora J."/>
            <person name="Crous P."/>
            <person name="Grigoriev I."/>
        </authorList>
    </citation>
    <scope>NUCLEOTIDE SEQUENCE</scope>
    <source>
        <strain evidence="2">CBS 122368</strain>
    </source>
</reference>
<gene>
    <name evidence="2" type="ORF">BU26DRAFT_387167</name>
</gene>
<accession>A0A6A6IZ14</accession>
<proteinExistence type="predicted"/>
<evidence type="ECO:0000313" key="2">
    <source>
        <dbReference type="EMBL" id="KAF2255586.1"/>
    </source>
</evidence>
<protein>
    <submittedName>
        <fullName evidence="2">HET-domain-containing protein</fullName>
    </submittedName>
</protein>
<dbReference type="RefSeq" id="XP_033690590.1">
    <property type="nucleotide sequence ID" value="XM_033822657.1"/>
</dbReference>
<organism evidence="2 3">
    <name type="scientific">Trematosphaeria pertusa</name>
    <dbReference type="NCBI Taxonomy" id="390896"/>
    <lineage>
        <taxon>Eukaryota</taxon>
        <taxon>Fungi</taxon>
        <taxon>Dikarya</taxon>
        <taxon>Ascomycota</taxon>
        <taxon>Pezizomycotina</taxon>
        <taxon>Dothideomycetes</taxon>
        <taxon>Pleosporomycetidae</taxon>
        <taxon>Pleosporales</taxon>
        <taxon>Massarineae</taxon>
        <taxon>Trematosphaeriaceae</taxon>
        <taxon>Trematosphaeria</taxon>
    </lineage>
</organism>
<sequence length="349" mass="39540">CSRQHRICNSILSSDSWYPSRLIDVGAEVLGLPRLVCTAEETISGRYVSLSHCWGKSEFLQLTESNLECFKKGIPIDALSKTFQDAIEATRCLGMRYIWIDSLCIIQQQDSKDDWLRESPQMGMIYSNSYCNIAATGASDGNDGLFKPRCPHTVFPSAIRNPHRDFELHLTHEHHWEAELLDAPLLERGWVLQERILSPRILHFGRRQLLWECCESEASERLPDQLPSLPVAHQYAGYKSSLTLHPDGGQGLPSTENDPFARASIHALWNRLVSAYSRTNLTYPEDKLIAIAGIAAKIQSGLKTDYLAGLWGDRLTSQLLWRVEQPSRRERPRCYRAPSFSWASVDGTI</sequence>
<feature type="non-terminal residue" evidence="2">
    <location>
        <position position="1"/>
    </location>
</feature>
<dbReference type="OrthoDB" id="5362512at2759"/>
<keyword evidence="3" id="KW-1185">Reference proteome</keyword>
<dbReference type="PANTHER" id="PTHR33112">
    <property type="entry name" value="DOMAIN PROTEIN, PUTATIVE-RELATED"/>
    <property type="match status" value="1"/>
</dbReference>
<evidence type="ECO:0000313" key="3">
    <source>
        <dbReference type="Proteomes" id="UP000800094"/>
    </source>
</evidence>